<dbReference type="Gene3D" id="3.40.190.10">
    <property type="entry name" value="Periplasmic binding protein-like II"/>
    <property type="match status" value="3"/>
</dbReference>
<dbReference type="SUPFAM" id="SSF54782">
    <property type="entry name" value="Porphobilinogen deaminase (hydroxymethylbilane synthase), C-terminal domain"/>
    <property type="match status" value="1"/>
</dbReference>
<dbReference type="InterPro" id="IPR000860">
    <property type="entry name" value="HemC"/>
</dbReference>
<keyword evidence="3" id="KW-0808">Transferase</keyword>
<comment type="similarity">
    <text evidence="2">Belongs to the HMBS family.</text>
</comment>
<evidence type="ECO:0000313" key="9">
    <source>
        <dbReference type="EMBL" id="ERG93555.1"/>
    </source>
</evidence>
<dbReference type="EMBL" id="KE356560">
    <property type="protein sequence ID" value="ERG93555.1"/>
    <property type="molecule type" value="Genomic_DNA"/>
</dbReference>
<evidence type="ECO:0000256" key="3">
    <source>
        <dbReference type="ARBA" id="ARBA00022679"/>
    </source>
</evidence>
<proteinExistence type="inferred from homology"/>
<evidence type="ECO:0000256" key="2">
    <source>
        <dbReference type="ARBA" id="ARBA00005638"/>
    </source>
</evidence>
<dbReference type="InterPro" id="IPR036803">
    <property type="entry name" value="Porphobilinogen_deaminase_C_sf"/>
</dbReference>
<evidence type="ECO:0000256" key="1">
    <source>
        <dbReference type="ARBA" id="ARBA00001916"/>
    </source>
</evidence>
<dbReference type="GO" id="GO:0005737">
    <property type="term" value="C:cytoplasm"/>
    <property type="evidence" value="ECO:0007669"/>
    <property type="project" value="UniProtKB-UniRule"/>
</dbReference>
<dbReference type="Pfam" id="PF01379">
    <property type="entry name" value="Porphobil_deam"/>
    <property type="match status" value="2"/>
</dbReference>
<evidence type="ECO:0000256" key="5">
    <source>
        <dbReference type="NCBIfam" id="TIGR00212"/>
    </source>
</evidence>
<name>U1N9S7_9EURY</name>
<dbReference type="PROSITE" id="PS00533">
    <property type="entry name" value="PORPHOBILINOGEN_DEAM"/>
    <property type="match status" value="1"/>
</dbReference>
<dbReference type="Pfam" id="PF03900">
    <property type="entry name" value="Porphobil_deamC"/>
    <property type="match status" value="1"/>
</dbReference>
<accession>U1N9S7</accession>
<dbReference type="Gene3D" id="3.30.160.40">
    <property type="entry name" value="Porphobilinogen deaminase, C-terminal domain"/>
    <property type="match status" value="1"/>
</dbReference>
<feature type="domain" description="Porphobilinogen deaminase C-terminal" evidence="8">
    <location>
        <begin position="302"/>
        <end position="348"/>
    </location>
</feature>
<feature type="compositionally biased region" description="Basic and acidic residues" evidence="6">
    <location>
        <begin position="188"/>
        <end position="198"/>
    </location>
</feature>
<dbReference type="SUPFAM" id="SSF53850">
    <property type="entry name" value="Periplasmic binding protein-like II"/>
    <property type="match status" value="2"/>
</dbReference>
<dbReference type="AlphaFoldDB" id="U1N9S7"/>
<dbReference type="InterPro" id="IPR022418">
    <property type="entry name" value="Porphobilinogen_deaminase_C"/>
</dbReference>
<dbReference type="PRINTS" id="PR00151">
    <property type="entry name" value="PORPHBDMNASE"/>
</dbReference>
<comment type="cofactor">
    <cofactor evidence="1">
        <name>dipyrromethane</name>
        <dbReference type="ChEBI" id="CHEBI:60342"/>
    </cofactor>
</comment>
<dbReference type="GO" id="GO:0006783">
    <property type="term" value="P:heme biosynthetic process"/>
    <property type="evidence" value="ECO:0007669"/>
    <property type="project" value="TreeGrafter"/>
</dbReference>
<dbReference type="GO" id="GO:0004418">
    <property type="term" value="F:hydroxymethylbilane synthase activity"/>
    <property type="evidence" value="ECO:0007669"/>
    <property type="project" value="UniProtKB-UniRule"/>
</dbReference>
<reference evidence="9 10" key="1">
    <citation type="journal article" date="2013" name="PLoS ONE">
        <title>Assembly-driven community genomics of a hypersaline microbial ecosystem.</title>
        <authorList>
            <person name="Podell S."/>
            <person name="Ugalde J.A."/>
            <person name="Narasingarao P."/>
            <person name="Banfield J.F."/>
            <person name="Heidelberg K.B."/>
            <person name="Allen E.E."/>
        </authorList>
    </citation>
    <scope>NUCLEOTIDE SEQUENCE [LARGE SCALE GENOMIC DNA]</scope>
    <source>
        <strain evidence="10">J07HQW1</strain>
    </source>
</reference>
<feature type="compositionally biased region" description="Acidic residues" evidence="6">
    <location>
        <begin position="199"/>
        <end position="212"/>
    </location>
</feature>
<dbReference type="PANTHER" id="PTHR11557">
    <property type="entry name" value="PORPHOBILINOGEN DEAMINASE"/>
    <property type="match status" value="1"/>
</dbReference>
<feature type="region of interest" description="Disordered" evidence="6">
    <location>
        <begin position="166"/>
        <end position="212"/>
    </location>
</feature>
<evidence type="ECO:0000259" key="8">
    <source>
        <dbReference type="Pfam" id="PF03900"/>
    </source>
</evidence>
<evidence type="ECO:0000256" key="6">
    <source>
        <dbReference type="SAM" id="MobiDB-lite"/>
    </source>
</evidence>
<sequence length="396" mass="42752">MTTRSRTRGTLTLATRGSDLALRQATSVQEALTDERYEVDLIEVETRGDQIQDELIHQLGKTGAFVRALDQEVLDPTAEADAAVHSMKDMPTDSPDGLVVAGIPQRAPPGDLLITTDGQKLSELPSGATVGTSSLRRQAQLLDQRSDITVEPLRGNVDTRIEKLLAPSLQTEHEQRIEAEQDEMTDGESARSDDKAEHAEEDEASEDLPEFEQSIEEWFNELSEIERRALERSVETEYDAIVLAEAGLQRSGLIHHIEYVKLDTATFVPAPGQGAIAITTQGKTDATTQIREAIDHPRTRVETTVERTVLAELGGGCIAPIGVHATLQGEYVHVTARVLAGDGTETVSGSRNLPVDNHAAAAAQFADKLADRGADELITAARVAADESNSTEPAGE</sequence>
<dbReference type="PANTHER" id="PTHR11557:SF0">
    <property type="entry name" value="PORPHOBILINOGEN DEAMINASE"/>
    <property type="match status" value="1"/>
</dbReference>
<dbReference type="Proteomes" id="UP000030649">
    <property type="component" value="Unassembled WGS sequence"/>
</dbReference>
<evidence type="ECO:0000313" key="10">
    <source>
        <dbReference type="Proteomes" id="UP000030649"/>
    </source>
</evidence>
<evidence type="ECO:0000256" key="4">
    <source>
        <dbReference type="ARBA" id="ARBA00023244"/>
    </source>
</evidence>
<protein>
    <recommendedName>
        <fullName evidence="5">Hydroxymethylbilane synthase</fullName>
        <ecNumber evidence="5">2.5.1.61</ecNumber>
    </recommendedName>
</protein>
<evidence type="ECO:0000259" key="7">
    <source>
        <dbReference type="Pfam" id="PF01379"/>
    </source>
</evidence>
<organism evidence="9 10">
    <name type="scientific">Haloquadratum walsbyi J07HQW1</name>
    <dbReference type="NCBI Taxonomy" id="1238424"/>
    <lineage>
        <taxon>Archaea</taxon>
        <taxon>Methanobacteriati</taxon>
        <taxon>Methanobacteriota</taxon>
        <taxon>Stenosarchaea group</taxon>
        <taxon>Halobacteria</taxon>
        <taxon>Halobacteriales</taxon>
        <taxon>Haloferacaceae</taxon>
        <taxon>Haloquadratum</taxon>
    </lineage>
</organism>
<feature type="domain" description="Porphobilinogen deaminase N-terminal" evidence="7">
    <location>
        <begin position="231"/>
        <end position="285"/>
    </location>
</feature>
<dbReference type="NCBIfam" id="TIGR00212">
    <property type="entry name" value="hemC"/>
    <property type="match status" value="1"/>
</dbReference>
<keyword evidence="4" id="KW-0627">Porphyrin biosynthesis</keyword>
<dbReference type="InterPro" id="IPR022419">
    <property type="entry name" value="Porphobilin_deaminase_cofac_BS"/>
</dbReference>
<feature type="domain" description="Porphobilinogen deaminase N-terminal" evidence="7">
    <location>
        <begin position="11"/>
        <end position="165"/>
    </location>
</feature>
<dbReference type="HOGENOM" id="CLU_019704_1_0_2"/>
<dbReference type="InterPro" id="IPR022417">
    <property type="entry name" value="Porphobilin_deaminase_N"/>
</dbReference>
<dbReference type="STRING" id="1238424.J07HQW1_03619"/>
<dbReference type="EC" id="2.5.1.61" evidence="5"/>
<gene>
    <name evidence="9" type="ORF">J07HQW1_03619</name>
</gene>